<evidence type="ECO:0000256" key="1">
    <source>
        <dbReference type="ARBA" id="ARBA00022679"/>
    </source>
</evidence>
<dbReference type="InterPro" id="IPR016181">
    <property type="entry name" value="Acyl_CoA_acyltransferase"/>
</dbReference>
<dbReference type="InterPro" id="IPR000182">
    <property type="entry name" value="GNAT_dom"/>
</dbReference>
<dbReference type="Pfam" id="PF00583">
    <property type="entry name" value="Acetyltransf_1"/>
    <property type="match status" value="1"/>
</dbReference>
<evidence type="ECO:0000256" key="2">
    <source>
        <dbReference type="ARBA" id="ARBA00023315"/>
    </source>
</evidence>
<organism evidence="4 5">
    <name type="scientific">Vagococcus carniphilus</name>
    <dbReference type="NCBI Taxonomy" id="218144"/>
    <lineage>
        <taxon>Bacteria</taxon>
        <taxon>Bacillati</taxon>
        <taxon>Bacillota</taxon>
        <taxon>Bacilli</taxon>
        <taxon>Lactobacillales</taxon>
        <taxon>Enterococcaceae</taxon>
        <taxon>Vagococcus</taxon>
    </lineage>
</organism>
<dbReference type="InterPro" id="IPR050680">
    <property type="entry name" value="YpeA/RimI_acetyltransf"/>
</dbReference>
<dbReference type="SUPFAM" id="SSF55729">
    <property type="entry name" value="Acyl-CoA N-acyltransferases (Nat)"/>
    <property type="match status" value="1"/>
</dbReference>
<dbReference type="PANTHER" id="PTHR43420:SF47">
    <property type="entry name" value="N-ACETYLTRANSFERASE DOMAIN-CONTAINING PROTEIN"/>
    <property type="match status" value="1"/>
</dbReference>
<accession>A0AAW8TZN8</accession>
<evidence type="ECO:0000259" key="3">
    <source>
        <dbReference type="PROSITE" id="PS51186"/>
    </source>
</evidence>
<proteinExistence type="predicted"/>
<dbReference type="PROSITE" id="PS51186">
    <property type="entry name" value="GNAT"/>
    <property type="match status" value="1"/>
</dbReference>
<evidence type="ECO:0000313" key="5">
    <source>
        <dbReference type="Proteomes" id="UP001268577"/>
    </source>
</evidence>
<dbReference type="Proteomes" id="UP001268577">
    <property type="component" value="Unassembled WGS sequence"/>
</dbReference>
<feature type="domain" description="N-acetyltransferase" evidence="3">
    <location>
        <begin position="114"/>
        <end position="193"/>
    </location>
</feature>
<dbReference type="GO" id="GO:0016747">
    <property type="term" value="F:acyltransferase activity, transferring groups other than amino-acyl groups"/>
    <property type="evidence" value="ECO:0007669"/>
    <property type="project" value="InterPro"/>
</dbReference>
<gene>
    <name evidence="4" type="ORF">P7H70_01240</name>
</gene>
<keyword evidence="2" id="KW-0012">Acyltransferase</keyword>
<dbReference type="RefSeq" id="WP_311984793.1">
    <property type="nucleotide sequence ID" value="NZ_JARQBZ010000002.1"/>
</dbReference>
<dbReference type="AlphaFoldDB" id="A0AAW8TZN8"/>
<name>A0AAW8TZN8_9ENTE</name>
<dbReference type="Gene3D" id="3.40.630.30">
    <property type="match status" value="1"/>
</dbReference>
<keyword evidence="1" id="KW-0808">Transferase</keyword>
<sequence length="209" mass="24647">MQLQIVTNQTKKQQETKYLVIEGFLEKLGKSGFSKDELLQITNHFWHFPKKTSQNKQWIMTDNSGELLGTMLLKRKNEDITSLKDYLSLFKTFPKKKILKLLTIFVVLEHDLKDNEVYIDHIVTNKNKRRYGVGTQLLKKAQDDILPNEFLSLYVAASNTRALRLYQKKGFTIVETGNSYIRKKLISEEKWHYMVWMKPSSLKTRNQKD</sequence>
<evidence type="ECO:0000313" key="4">
    <source>
        <dbReference type="EMBL" id="MDT2832663.1"/>
    </source>
</evidence>
<dbReference type="PANTHER" id="PTHR43420">
    <property type="entry name" value="ACETYLTRANSFERASE"/>
    <property type="match status" value="1"/>
</dbReference>
<comment type="caution">
    <text evidence="4">The sequence shown here is derived from an EMBL/GenBank/DDBJ whole genome shotgun (WGS) entry which is preliminary data.</text>
</comment>
<dbReference type="EMBL" id="JARQBZ010000002">
    <property type="protein sequence ID" value="MDT2832663.1"/>
    <property type="molecule type" value="Genomic_DNA"/>
</dbReference>
<protein>
    <submittedName>
        <fullName evidence="4">N-acetyltransferase</fullName>
    </submittedName>
</protein>
<dbReference type="CDD" id="cd04301">
    <property type="entry name" value="NAT_SF"/>
    <property type="match status" value="1"/>
</dbReference>
<reference evidence="4" key="1">
    <citation type="submission" date="2023-03" db="EMBL/GenBank/DDBJ databases">
        <authorList>
            <person name="Shen W."/>
            <person name="Cai J."/>
        </authorList>
    </citation>
    <scope>NUCLEOTIDE SEQUENCE</scope>
    <source>
        <strain evidence="4">P96-3</strain>
    </source>
</reference>